<sequence>MNVRIRKKMRSRKKMYVRKKGQRMQLKGKVRPRANSVVWPEWFRMALFSKLEQVLTKLKPCRFDNNSSNNFSNLDPRFRAYEPLPHMKNIDLSAESGLKLIANIRS</sequence>
<protein>
    <submittedName>
        <fullName evidence="2">Uncharacterized protein</fullName>
    </submittedName>
</protein>
<feature type="region of interest" description="Disordered" evidence="1">
    <location>
        <begin position="1"/>
        <end position="30"/>
    </location>
</feature>
<evidence type="ECO:0000313" key="2">
    <source>
        <dbReference type="EMBL" id="KAH1096822.1"/>
    </source>
</evidence>
<name>A0A9D3VT81_9ROSI</name>
<gene>
    <name evidence="2" type="ORF">J1N35_013743</name>
</gene>
<organism evidence="2 3">
    <name type="scientific">Gossypium stocksii</name>
    <dbReference type="NCBI Taxonomy" id="47602"/>
    <lineage>
        <taxon>Eukaryota</taxon>
        <taxon>Viridiplantae</taxon>
        <taxon>Streptophyta</taxon>
        <taxon>Embryophyta</taxon>
        <taxon>Tracheophyta</taxon>
        <taxon>Spermatophyta</taxon>
        <taxon>Magnoliopsida</taxon>
        <taxon>eudicotyledons</taxon>
        <taxon>Gunneridae</taxon>
        <taxon>Pentapetalae</taxon>
        <taxon>rosids</taxon>
        <taxon>malvids</taxon>
        <taxon>Malvales</taxon>
        <taxon>Malvaceae</taxon>
        <taxon>Malvoideae</taxon>
        <taxon>Gossypium</taxon>
    </lineage>
</organism>
<evidence type="ECO:0000313" key="3">
    <source>
        <dbReference type="Proteomes" id="UP000828251"/>
    </source>
</evidence>
<evidence type="ECO:0000256" key="1">
    <source>
        <dbReference type="SAM" id="MobiDB-lite"/>
    </source>
</evidence>
<keyword evidence="3" id="KW-1185">Reference proteome</keyword>
<comment type="caution">
    <text evidence="2">The sequence shown here is derived from an EMBL/GenBank/DDBJ whole genome shotgun (WGS) entry which is preliminary data.</text>
</comment>
<dbReference type="AlphaFoldDB" id="A0A9D3VT81"/>
<reference evidence="2 3" key="1">
    <citation type="journal article" date="2021" name="Plant Biotechnol. J.">
        <title>Multi-omics assisted identification of the key and species-specific regulatory components of drought-tolerant mechanisms in Gossypium stocksii.</title>
        <authorList>
            <person name="Yu D."/>
            <person name="Ke L."/>
            <person name="Zhang D."/>
            <person name="Wu Y."/>
            <person name="Sun Y."/>
            <person name="Mei J."/>
            <person name="Sun J."/>
            <person name="Sun Y."/>
        </authorList>
    </citation>
    <scope>NUCLEOTIDE SEQUENCE [LARGE SCALE GENOMIC DNA]</scope>
    <source>
        <strain evidence="3">cv. E1</strain>
        <tissue evidence="2">Leaf</tissue>
    </source>
</reference>
<proteinExistence type="predicted"/>
<dbReference type="Proteomes" id="UP000828251">
    <property type="component" value="Unassembled WGS sequence"/>
</dbReference>
<dbReference type="EMBL" id="JAIQCV010000005">
    <property type="protein sequence ID" value="KAH1096822.1"/>
    <property type="molecule type" value="Genomic_DNA"/>
</dbReference>
<accession>A0A9D3VT81</accession>